<dbReference type="UniPathway" id="UPA00241">
    <property type="reaction ID" value="UER00355"/>
</dbReference>
<evidence type="ECO:0000256" key="9">
    <source>
        <dbReference type="HAMAP-Rule" id="MF_00151"/>
    </source>
</evidence>
<dbReference type="SUPFAM" id="SSF52374">
    <property type="entry name" value="Nucleotidylyl transferase"/>
    <property type="match status" value="1"/>
</dbReference>
<proteinExistence type="inferred from homology"/>
<keyword evidence="6 9" id="KW-0460">Magnesium</keyword>
<comment type="subunit">
    <text evidence="9">Homohexamer.</text>
</comment>
<comment type="subcellular location">
    <subcellularLocation>
        <location evidence="9">Cytoplasm</location>
    </subcellularLocation>
</comment>
<dbReference type="OrthoDB" id="9806661at2"/>
<dbReference type="PANTHER" id="PTHR21342:SF1">
    <property type="entry name" value="PHOSPHOPANTETHEINE ADENYLYLTRANSFERASE"/>
    <property type="match status" value="1"/>
</dbReference>
<organism evidence="11 12">
    <name type="scientific">Poriferisphaera corsica</name>
    <dbReference type="NCBI Taxonomy" id="2528020"/>
    <lineage>
        <taxon>Bacteria</taxon>
        <taxon>Pseudomonadati</taxon>
        <taxon>Planctomycetota</taxon>
        <taxon>Phycisphaerae</taxon>
        <taxon>Phycisphaerales</taxon>
        <taxon>Phycisphaeraceae</taxon>
        <taxon>Poriferisphaera</taxon>
    </lineage>
</organism>
<evidence type="ECO:0000313" key="11">
    <source>
        <dbReference type="EMBL" id="QDU33979.1"/>
    </source>
</evidence>
<evidence type="ECO:0000256" key="3">
    <source>
        <dbReference type="ARBA" id="ARBA00022695"/>
    </source>
</evidence>
<evidence type="ECO:0000256" key="8">
    <source>
        <dbReference type="ARBA" id="ARBA00029346"/>
    </source>
</evidence>
<dbReference type="GO" id="GO:0005737">
    <property type="term" value="C:cytoplasm"/>
    <property type="evidence" value="ECO:0007669"/>
    <property type="project" value="UniProtKB-SubCell"/>
</dbReference>
<keyword evidence="3 9" id="KW-0548">Nucleotidyltransferase</keyword>
<reference evidence="11 12" key="1">
    <citation type="submission" date="2019-02" db="EMBL/GenBank/DDBJ databases">
        <title>Deep-cultivation of Planctomycetes and their phenomic and genomic characterization uncovers novel biology.</title>
        <authorList>
            <person name="Wiegand S."/>
            <person name="Jogler M."/>
            <person name="Boedeker C."/>
            <person name="Pinto D."/>
            <person name="Vollmers J."/>
            <person name="Rivas-Marin E."/>
            <person name="Kohn T."/>
            <person name="Peeters S.H."/>
            <person name="Heuer A."/>
            <person name="Rast P."/>
            <person name="Oberbeckmann S."/>
            <person name="Bunk B."/>
            <person name="Jeske O."/>
            <person name="Meyerdierks A."/>
            <person name="Storesund J.E."/>
            <person name="Kallscheuer N."/>
            <person name="Luecker S."/>
            <person name="Lage O.M."/>
            <person name="Pohl T."/>
            <person name="Merkel B.J."/>
            <person name="Hornburger P."/>
            <person name="Mueller R.-W."/>
            <person name="Bruemmer F."/>
            <person name="Labrenz M."/>
            <person name="Spormann A.M."/>
            <person name="Op den Camp H."/>
            <person name="Overmann J."/>
            <person name="Amann R."/>
            <person name="Jetten M.S.M."/>
            <person name="Mascher T."/>
            <person name="Medema M.H."/>
            <person name="Devos D.P."/>
            <person name="Kaster A.-K."/>
            <person name="Ovreas L."/>
            <person name="Rohde M."/>
            <person name="Galperin M.Y."/>
            <person name="Jogler C."/>
        </authorList>
    </citation>
    <scope>NUCLEOTIDE SEQUENCE [LARGE SCALE GENOMIC DNA]</scope>
    <source>
        <strain evidence="11 12">KS4</strain>
    </source>
</reference>
<dbReference type="InterPro" id="IPR001980">
    <property type="entry name" value="PPAT"/>
</dbReference>
<dbReference type="PANTHER" id="PTHR21342">
    <property type="entry name" value="PHOSPHOPANTETHEINE ADENYLYLTRANSFERASE"/>
    <property type="match status" value="1"/>
</dbReference>
<dbReference type="PRINTS" id="PR01020">
    <property type="entry name" value="LPSBIOSNTHSS"/>
</dbReference>
<keyword evidence="7 9" id="KW-0173">Coenzyme A biosynthesis</keyword>
<dbReference type="EC" id="2.7.7.3" evidence="9"/>
<feature type="binding site" evidence="9">
    <location>
        <begin position="95"/>
        <end position="97"/>
    </location>
    <ligand>
        <name>ATP</name>
        <dbReference type="ChEBI" id="CHEBI:30616"/>
    </ligand>
</feature>
<dbReference type="Pfam" id="PF01467">
    <property type="entry name" value="CTP_transf_like"/>
    <property type="match status" value="1"/>
</dbReference>
<comment type="similarity">
    <text evidence="9">Belongs to the bacterial CoaD family.</text>
</comment>
<dbReference type="Proteomes" id="UP000317369">
    <property type="component" value="Chromosome"/>
</dbReference>
<evidence type="ECO:0000256" key="1">
    <source>
        <dbReference type="ARBA" id="ARBA00022490"/>
    </source>
</evidence>
<evidence type="ECO:0000256" key="5">
    <source>
        <dbReference type="ARBA" id="ARBA00022840"/>
    </source>
</evidence>
<comment type="pathway">
    <text evidence="9">Cofactor biosynthesis; coenzyme A biosynthesis; CoA from (R)-pantothenate: step 4/5.</text>
</comment>
<feature type="binding site" evidence="9">
    <location>
        <position position="21"/>
    </location>
    <ligand>
        <name>ATP</name>
        <dbReference type="ChEBI" id="CHEBI:30616"/>
    </ligand>
</feature>
<feature type="binding site" evidence="9">
    <location>
        <position position="94"/>
    </location>
    <ligand>
        <name>substrate</name>
    </ligand>
</feature>
<dbReference type="HAMAP" id="MF_00151">
    <property type="entry name" value="PPAT_bact"/>
    <property type="match status" value="1"/>
</dbReference>
<keyword evidence="12" id="KW-1185">Reference proteome</keyword>
<feature type="binding site" evidence="9">
    <location>
        <position position="13"/>
    </location>
    <ligand>
        <name>substrate</name>
    </ligand>
</feature>
<evidence type="ECO:0000256" key="2">
    <source>
        <dbReference type="ARBA" id="ARBA00022679"/>
    </source>
</evidence>
<dbReference type="NCBIfam" id="TIGR01510">
    <property type="entry name" value="coaD_prev_kdtB"/>
    <property type="match status" value="1"/>
</dbReference>
<feature type="binding site" evidence="9">
    <location>
        <begin position="129"/>
        <end position="135"/>
    </location>
    <ligand>
        <name>ATP</name>
        <dbReference type="ChEBI" id="CHEBI:30616"/>
    </ligand>
</feature>
<evidence type="ECO:0000313" key="12">
    <source>
        <dbReference type="Proteomes" id="UP000317369"/>
    </source>
</evidence>
<dbReference type="RefSeq" id="WP_145077461.1">
    <property type="nucleotide sequence ID" value="NZ_CP036425.1"/>
</dbReference>
<feature type="binding site" evidence="9">
    <location>
        <position position="105"/>
    </location>
    <ligand>
        <name>ATP</name>
        <dbReference type="ChEBI" id="CHEBI:30616"/>
    </ligand>
</feature>
<evidence type="ECO:0000256" key="7">
    <source>
        <dbReference type="ARBA" id="ARBA00022993"/>
    </source>
</evidence>
<dbReference type="KEGG" id="pcor:KS4_20390"/>
<keyword evidence="1 9" id="KW-0963">Cytoplasm</keyword>
<keyword evidence="5 9" id="KW-0067">ATP-binding</keyword>
<comment type="cofactor">
    <cofactor evidence="9">
        <name>Mg(2+)</name>
        <dbReference type="ChEBI" id="CHEBI:18420"/>
    </cofactor>
</comment>
<name>A0A517YUQ4_9BACT</name>
<dbReference type="AlphaFoldDB" id="A0A517YUQ4"/>
<comment type="function">
    <text evidence="9">Reversibly transfers an adenylyl group from ATP to 4'-phosphopantetheine, yielding dephospho-CoA (dPCoA) and pyrophosphate.</text>
</comment>
<accession>A0A517YUQ4</accession>
<keyword evidence="4 9" id="KW-0547">Nucleotide-binding</keyword>
<evidence type="ECO:0000256" key="4">
    <source>
        <dbReference type="ARBA" id="ARBA00022741"/>
    </source>
</evidence>
<dbReference type="GO" id="GO:0015937">
    <property type="term" value="P:coenzyme A biosynthetic process"/>
    <property type="evidence" value="ECO:0007669"/>
    <property type="project" value="UniProtKB-UniRule"/>
</dbReference>
<dbReference type="Gene3D" id="3.40.50.620">
    <property type="entry name" value="HUPs"/>
    <property type="match status" value="1"/>
</dbReference>
<dbReference type="InterPro" id="IPR004821">
    <property type="entry name" value="Cyt_trans-like"/>
</dbReference>
<feature type="binding site" evidence="9">
    <location>
        <position position="45"/>
    </location>
    <ligand>
        <name>substrate</name>
    </ligand>
</feature>
<feature type="site" description="Transition state stabilizer" evidence="9">
    <location>
        <position position="21"/>
    </location>
</feature>
<gene>
    <name evidence="9 11" type="primary">coaD</name>
    <name evidence="11" type="ORF">KS4_20390</name>
</gene>
<dbReference type="EMBL" id="CP036425">
    <property type="protein sequence ID" value="QDU33979.1"/>
    <property type="molecule type" value="Genomic_DNA"/>
</dbReference>
<dbReference type="NCBIfam" id="TIGR00125">
    <property type="entry name" value="cyt_tran_rel"/>
    <property type="match status" value="1"/>
</dbReference>
<dbReference type="InterPro" id="IPR014729">
    <property type="entry name" value="Rossmann-like_a/b/a_fold"/>
</dbReference>
<evidence type="ECO:0000256" key="6">
    <source>
        <dbReference type="ARBA" id="ARBA00022842"/>
    </source>
</evidence>
<feature type="binding site" evidence="9">
    <location>
        <begin position="13"/>
        <end position="14"/>
    </location>
    <ligand>
        <name>ATP</name>
        <dbReference type="ChEBI" id="CHEBI:30616"/>
    </ligand>
</feature>
<sequence length="186" mass="20790">MSKTQKIGLFPGTYDPITNGHLDVIKRGQHHFDRLVIAIGHNPSKNPLFSLEERIAIIQQLINEQCDPTIVEVQSYIGLTVDFARQIGATAILRGLRNVTDLNFEFQLALTNRAIADIETIFIMSGEVHGYTSSTLIKQIASAGDIQRLHTLLPQIVIDKMQKKKDDAGGKLPWRTVDHFTESSDN</sequence>
<dbReference type="GO" id="GO:0005524">
    <property type="term" value="F:ATP binding"/>
    <property type="evidence" value="ECO:0007669"/>
    <property type="project" value="UniProtKB-KW"/>
</dbReference>
<comment type="catalytic activity">
    <reaction evidence="8 9">
        <text>(R)-4'-phosphopantetheine + ATP + H(+) = 3'-dephospho-CoA + diphosphate</text>
        <dbReference type="Rhea" id="RHEA:19801"/>
        <dbReference type="ChEBI" id="CHEBI:15378"/>
        <dbReference type="ChEBI" id="CHEBI:30616"/>
        <dbReference type="ChEBI" id="CHEBI:33019"/>
        <dbReference type="ChEBI" id="CHEBI:57328"/>
        <dbReference type="ChEBI" id="CHEBI:61723"/>
        <dbReference type="EC" id="2.7.7.3"/>
    </reaction>
</comment>
<protein>
    <recommendedName>
        <fullName evidence="9">Phosphopantetheine adenylyltransferase</fullName>
        <ecNumber evidence="9">2.7.7.3</ecNumber>
    </recommendedName>
    <alternativeName>
        <fullName evidence="9">Dephospho-CoA pyrophosphorylase</fullName>
    </alternativeName>
    <alternativeName>
        <fullName evidence="9">Pantetheine-phosphate adenylyltransferase</fullName>
        <shortName evidence="9">PPAT</shortName>
    </alternativeName>
</protein>
<feature type="domain" description="Cytidyltransferase-like" evidence="10">
    <location>
        <begin position="9"/>
        <end position="139"/>
    </location>
</feature>
<feature type="binding site" evidence="9">
    <location>
        <position position="80"/>
    </location>
    <ligand>
        <name>substrate</name>
    </ligand>
</feature>
<keyword evidence="2 9" id="KW-0808">Transferase</keyword>
<dbReference type="CDD" id="cd02163">
    <property type="entry name" value="PPAT"/>
    <property type="match status" value="1"/>
</dbReference>
<evidence type="ECO:0000259" key="10">
    <source>
        <dbReference type="Pfam" id="PF01467"/>
    </source>
</evidence>
<dbReference type="GO" id="GO:0004595">
    <property type="term" value="F:pantetheine-phosphate adenylyltransferase activity"/>
    <property type="evidence" value="ECO:0007669"/>
    <property type="project" value="UniProtKB-UniRule"/>
</dbReference>